<dbReference type="Proteomes" id="UP001381174">
    <property type="component" value="Unassembled WGS sequence"/>
</dbReference>
<dbReference type="PROSITE" id="PS01124">
    <property type="entry name" value="HTH_ARAC_FAMILY_2"/>
    <property type="match status" value="1"/>
</dbReference>
<gene>
    <name evidence="6" type="ORF">WAT24_11500</name>
</gene>
<evidence type="ECO:0000256" key="3">
    <source>
        <dbReference type="ARBA" id="ARBA00023159"/>
    </source>
</evidence>
<evidence type="ECO:0000256" key="1">
    <source>
        <dbReference type="ARBA" id="ARBA00023015"/>
    </source>
</evidence>
<dbReference type="PANTHER" id="PTHR46796">
    <property type="entry name" value="HTH-TYPE TRANSCRIPTIONAL ACTIVATOR RHAS-RELATED"/>
    <property type="match status" value="1"/>
</dbReference>
<dbReference type="SUPFAM" id="SSF46689">
    <property type="entry name" value="Homeodomain-like"/>
    <property type="match status" value="2"/>
</dbReference>
<dbReference type="InterPro" id="IPR018062">
    <property type="entry name" value="HTH_AraC-typ_CS"/>
</dbReference>
<dbReference type="SUPFAM" id="SSF51215">
    <property type="entry name" value="Regulatory protein AraC"/>
    <property type="match status" value="1"/>
</dbReference>
<feature type="domain" description="HTH araC/xylS-type" evidence="5">
    <location>
        <begin position="172"/>
        <end position="271"/>
    </location>
</feature>
<dbReference type="InterPro" id="IPR020449">
    <property type="entry name" value="Tscrpt_reg_AraC-type_HTH"/>
</dbReference>
<dbReference type="InterPro" id="IPR037923">
    <property type="entry name" value="HTH-like"/>
</dbReference>
<proteinExistence type="predicted"/>
<dbReference type="PRINTS" id="PR00032">
    <property type="entry name" value="HTHARAC"/>
</dbReference>
<name>A0ABU8JDX7_9GAMM</name>
<accession>A0ABU8JDX7</accession>
<evidence type="ECO:0000256" key="4">
    <source>
        <dbReference type="ARBA" id="ARBA00023163"/>
    </source>
</evidence>
<dbReference type="InterPro" id="IPR050204">
    <property type="entry name" value="AraC_XylS_family_regulators"/>
</dbReference>
<dbReference type="InterPro" id="IPR003313">
    <property type="entry name" value="AraC-bd"/>
</dbReference>
<dbReference type="RefSeq" id="WP_336808015.1">
    <property type="nucleotide sequence ID" value="NZ_JBBBNY010000008.1"/>
</dbReference>
<dbReference type="InterPro" id="IPR009057">
    <property type="entry name" value="Homeodomain-like_sf"/>
</dbReference>
<dbReference type="Gene3D" id="1.10.10.60">
    <property type="entry name" value="Homeodomain-like"/>
    <property type="match status" value="2"/>
</dbReference>
<evidence type="ECO:0000259" key="5">
    <source>
        <dbReference type="PROSITE" id="PS01124"/>
    </source>
</evidence>
<dbReference type="SMART" id="SM00342">
    <property type="entry name" value="HTH_ARAC"/>
    <property type="match status" value="1"/>
</dbReference>
<keyword evidence="1" id="KW-0805">Transcription regulation</keyword>
<evidence type="ECO:0000256" key="2">
    <source>
        <dbReference type="ARBA" id="ARBA00023125"/>
    </source>
</evidence>
<dbReference type="PROSITE" id="PS00041">
    <property type="entry name" value="HTH_ARAC_FAMILY_1"/>
    <property type="match status" value="1"/>
</dbReference>
<evidence type="ECO:0000313" key="6">
    <source>
        <dbReference type="EMBL" id="MEI7037383.1"/>
    </source>
</evidence>
<reference evidence="6 7" key="1">
    <citation type="journal article" date="2014" name="Int. J. Syst. Evol. Microbiol.">
        <title>Fulvimonas yonginensis sp. nov., isolated from greenhouse soil, and emended description of the genus Fulvimonas.</title>
        <authorList>
            <person name="Ahn J.H."/>
            <person name="Kim S.J."/>
            <person name="Weon H.Y."/>
            <person name="Hong S.B."/>
            <person name="Seok S.J."/>
            <person name="Kwon S.W."/>
        </authorList>
    </citation>
    <scope>NUCLEOTIDE SEQUENCE [LARGE SCALE GENOMIC DNA]</scope>
    <source>
        <strain evidence="6 7">KACC 16952</strain>
    </source>
</reference>
<protein>
    <submittedName>
        <fullName evidence="6">Helix-turn-helix transcriptional regulator</fullName>
    </submittedName>
</protein>
<dbReference type="InterPro" id="IPR018060">
    <property type="entry name" value="HTH_AraC"/>
</dbReference>
<dbReference type="InterPro" id="IPR014710">
    <property type="entry name" value="RmlC-like_jellyroll"/>
</dbReference>
<dbReference type="Pfam" id="PF12833">
    <property type="entry name" value="HTH_18"/>
    <property type="match status" value="1"/>
</dbReference>
<keyword evidence="7" id="KW-1185">Reference proteome</keyword>
<dbReference type="EMBL" id="JBBBNY010000008">
    <property type="protein sequence ID" value="MEI7037383.1"/>
    <property type="molecule type" value="Genomic_DNA"/>
</dbReference>
<keyword evidence="3" id="KW-0010">Activator</keyword>
<organism evidence="6 7">
    <name type="scientific">Fulvimonas yonginensis</name>
    <dbReference type="NCBI Taxonomy" id="1495200"/>
    <lineage>
        <taxon>Bacteria</taxon>
        <taxon>Pseudomonadati</taxon>
        <taxon>Pseudomonadota</taxon>
        <taxon>Gammaproteobacteria</taxon>
        <taxon>Lysobacterales</taxon>
        <taxon>Rhodanobacteraceae</taxon>
        <taxon>Fulvimonas</taxon>
    </lineage>
</organism>
<evidence type="ECO:0000313" key="7">
    <source>
        <dbReference type="Proteomes" id="UP001381174"/>
    </source>
</evidence>
<keyword evidence="4" id="KW-0804">Transcription</keyword>
<comment type="caution">
    <text evidence="6">The sequence shown here is derived from an EMBL/GenBank/DDBJ whole genome shotgun (WGS) entry which is preliminary data.</text>
</comment>
<dbReference type="Gene3D" id="2.60.120.10">
    <property type="entry name" value="Jelly Rolls"/>
    <property type="match status" value="1"/>
</dbReference>
<sequence length="289" mass="31470">MPRIFGHGQFLGQHEQRWQAPGFSVARLVPTVPEHGVEEHTHAEGHFVLVLRGSYVSSARGAPALAREPLLVYNPPGTVHRDRFRDLQGGVFVTVAVQVATLREYADAIALPDHACVLEGLAQRVARRLAAAGGEAGTADALTIESLCAELLDATATYGRTLAYRQAPAWLWRARERIHDDCGSQLGLADIAAAAGVHPVHLTRAFRRHFGGTPGDYLRRCRLAKAAGLLRARSHQGLAAVADACGYADQAHFSHAFKRAFGLSPARYREALRPPAQVCQIQDRHRRPA</sequence>
<dbReference type="Pfam" id="PF02311">
    <property type="entry name" value="AraC_binding"/>
    <property type="match status" value="1"/>
</dbReference>
<keyword evidence="2" id="KW-0238">DNA-binding</keyword>